<sequence length="858" mass="99671">MKKILMILLLNGILLSLPYWDEYDFIKSGQDLKGKAVFQWEIKRGQHNFKTWSYIHELFQTASFLTTLQVSDTNSPNFGGMIEGENAMNIIETDNTQEAIWVWSRYMELTGDTIYKKNIRRAWIYVKNFPAWKEEGTTDYYRVWNCGLGLFAEQKYREVTQDTSYKWYADSCILYILTHDLPFTGIDTFYKRLHPKVQSFVAGCLYLYAKSMNDSALMDSAIEMAIRVKNWVEQDPNTRLNDEVWAMSGGTVVWGLCNSIFKDDSISGYNWLNTYIPLMKYYQPTGEWNNSWNIWYARAYDASARIAQKPDWDLFHHELTDTLLIQDLDNDGGVPPTKGGPPTGDHSWISSYMVFMGFENLMDSIKNYDVGVAEFLSPNPNLPSVPYDTIPLILRIPNYGFQSVNYFILHLESPFTYDTTLSISMGEEKEVYLTDWIPNSPGNYNFEAYTIFSLDERNSNDTSKLLYEVKPYIVLQGWIKDSVNQKGIKTKLEIRFLNGNFYKYTMSDTNGYFITFIPESTYTLRFLQKIPYPEITIDSIEINSDTFIYVNTAPSQLLVINRDSLGKYNEYYKEVLDSLNLRYCIWVVRDSGIFNFSKINEFENRLILWFTGDSKINTVSTNEQESLKLFLQEEGKLLITGQNIGEDIGNTSFYTNYLHAIFVAPIHIGSLVFPINSDSLGSNFKKISTIGAANNQNSKDIILNDSYSHLFLTYDTLNIKGAGIWYNDINFGYKIIYFPFGLEAVKNVYNPSYSSRYDIIRKCLEWLGIEIKVKEKTLPRGEEKIVFPNILNENSVIHLKRNSNFEKIRLIDICGRKREIRIIPYKDVLKILLREKEGIYFLKLKDKKEGTFKLIIIK</sequence>
<gene>
    <name evidence="1" type="ORF">ENU72_03805</name>
</gene>
<evidence type="ECO:0000313" key="1">
    <source>
        <dbReference type="EMBL" id="HGK54129.1"/>
    </source>
</evidence>
<organism evidence="1">
    <name type="scientific">candidate division WOR-3 bacterium</name>
    <dbReference type="NCBI Taxonomy" id="2052148"/>
    <lineage>
        <taxon>Bacteria</taxon>
        <taxon>Bacteria division WOR-3</taxon>
    </lineage>
</organism>
<protein>
    <submittedName>
        <fullName evidence="1">T9SS type A sorting domain-containing protein</fullName>
    </submittedName>
</protein>
<accession>A0A7V3ZU08</accession>
<proteinExistence type="predicted"/>
<dbReference type="AlphaFoldDB" id="A0A7V3ZU08"/>
<comment type="caution">
    <text evidence="1">The sequence shown here is derived from an EMBL/GenBank/DDBJ whole genome shotgun (WGS) entry which is preliminary data.</text>
</comment>
<dbReference type="EMBL" id="DTDP01000174">
    <property type="protein sequence ID" value="HGK54129.1"/>
    <property type="molecule type" value="Genomic_DNA"/>
</dbReference>
<name>A0A7V3ZU08_UNCW3</name>
<reference evidence="1" key="1">
    <citation type="journal article" date="2020" name="mSystems">
        <title>Genome- and Community-Level Interaction Insights into Carbon Utilization and Element Cycling Functions of Hydrothermarchaeota in Hydrothermal Sediment.</title>
        <authorList>
            <person name="Zhou Z."/>
            <person name="Liu Y."/>
            <person name="Xu W."/>
            <person name="Pan J."/>
            <person name="Luo Z.H."/>
            <person name="Li M."/>
        </authorList>
    </citation>
    <scope>NUCLEOTIDE SEQUENCE [LARGE SCALE GENOMIC DNA]</scope>
    <source>
        <strain evidence="1">SpSt-695</strain>
    </source>
</reference>